<evidence type="ECO:0000256" key="1">
    <source>
        <dbReference type="SAM" id="Coils"/>
    </source>
</evidence>
<keyword evidence="3" id="KW-1185">Reference proteome</keyword>
<dbReference type="RefSeq" id="WP_153925257.1">
    <property type="nucleotide sequence ID" value="NZ_JACRWE010000001.1"/>
</dbReference>
<accession>A0ABR7JKN6</accession>
<organism evidence="2 3">
    <name type="scientific">Romboutsia faecis</name>
    <dbReference type="NCBI Taxonomy" id="2764597"/>
    <lineage>
        <taxon>Bacteria</taxon>
        <taxon>Bacillati</taxon>
        <taxon>Bacillota</taxon>
        <taxon>Clostridia</taxon>
        <taxon>Peptostreptococcales</taxon>
        <taxon>Peptostreptococcaceae</taxon>
        <taxon>Romboutsia</taxon>
    </lineage>
</organism>
<name>A0ABR7JKN6_9FIRM</name>
<reference evidence="2 3" key="1">
    <citation type="submission" date="2020-08" db="EMBL/GenBank/DDBJ databases">
        <authorList>
            <person name="Liu C."/>
            <person name="Sun Q."/>
        </authorList>
    </citation>
    <scope>NUCLEOTIDE SEQUENCE [LARGE SCALE GENOMIC DNA]</scope>
    <source>
        <strain evidence="2 3">NSJ-18</strain>
    </source>
</reference>
<dbReference type="Proteomes" id="UP000609849">
    <property type="component" value="Unassembled WGS sequence"/>
</dbReference>
<proteinExistence type="predicted"/>
<evidence type="ECO:0000313" key="2">
    <source>
        <dbReference type="EMBL" id="MBC5995485.1"/>
    </source>
</evidence>
<keyword evidence="1" id="KW-0175">Coiled coil</keyword>
<comment type="caution">
    <text evidence="2">The sequence shown here is derived from an EMBL/GenBank/DDBJ whole genome shotgun (WGS) entry which is preliminary data.</text>
</comment>
<dbReference type="EMBL" id="JACRWE010000001">
    <property type="protein sequence ID" value="MBC5995485.1"/>
    <property type="molecule type" value="Genomic_DNA"/>
</dbReference>
<feature type="coiled-coil region" evidence="1">
    <location>
        <begin position="750"/>
        <end position="816"/>
    </location>
</feature>
<sequence length="999" mass="116843">MQYKIREIKVNREQEEITLAENDAIRIYKTWKADRNEDVEECLESIIKVDLPNHKHKALKMLKDGIKVDGEMYVSFATTPGLMKKSGEGYSCEYFFIKESDKEFIDIFYDVISLGKLKEKYNTELCINKDIISRVGLAFSTGERVNIKCKKAILPEMTYTYISNYLQFAENEDGKIDLDNLKLEKHPNKEVEHIAMDGSGFMMPVIADKIEKKLNLKYKLSWVGIRELGVASKGLLVKFDFKKYLKEEHGLNKLIVKDFWGDDVDLFEVDVIINNSQVKWSKWFKNRDEIEELKKLEKYKPYSKLLDGFTITKINKEHPTKYTEANYQILSNLNLTPKELDELSKETEDIYERVINGNIDVIRIMLGDVARENEEHVLSASTKLHKLLQLDENMKNLQYSYKTIGNIVNKKVNNLAGGGLYLKGNYKVVIKDAFSYIDSLIEQKYNDKGQLIGTICQRGLKDNTNYVPGESGKRVLARSPLNSATELIKTELVNHELYNKYFDQLSSDICFYPFNDFMMRQSGEDEDTDISFVIDEEIIYNSVIEDIDKDGNRWYFRNQFDGAKPDIRLFNDDNMYKAILRTRGNLIGKLSNYGAKISNKIQELPCYDNVKKCYCDYRELEDKQNFINHEKIDDEIIKNHIYNKFQNYKLYSYYTLYLQMVAIDSPKTCVMVGKHDLEPLRNISLGKKPQYIYYAKYKKEDKLITFNDVSWTNSLLNNYSSRIISLYGYKARSINEKEYNNIHLFKVLTKKNDAEIKDELLQELSNLNNEYNHRRESLDIHKDISEIKVLLSRVTSKSIEEALKAKLNELNDIKNTEYTKIDIDISDKYKILIKDKYDYLEILKALSIIKTTKGNRISTRFIMEFCFEELIKHLLKLNNGLGTIYTQDENGGIRYLYENYKKVDAEISEVDLTEKEGYKKKEKLGQLIKCRVGKLSHKDLTDQAILENKKIYNSKRELLGELFKKVDVENGVYDVKYDYITDKCNEYKLAKSMSVYVEL</sequence>
<gene>
    <name evidence="2" type="ORF">H8923_01815</name>
</gene>
<evidence type="ECO:0000313" key="3">
    <source>
        <dbReference type="Proteomes" id="UP000609849"/>
    </source>
</evidence>
<protein>
    <submittedName>
        <fullName evidence="2">Uncharacterized protein</fullName>
    </submittedName>
</protein>